<reference evidence="2" key="2">
    <citation type="submission" date="2020-05" db="UniProtKB">
        <authorList>
            <consortium name="EnsemblMetazoa"/>
        </authorList>
    </citation>
    <scope>IDENTIFICATION</scope>
    <source>
        <strain evidence="2">IAEA</strain>
    </source>
</reference>
<keyword evidence="3" id="KW-1185">Reference proteome</keyword>
<reference evidence="3" key="1">
    <citation type="submission" date="2014-03" db="EMBL/GenBank/DDBJ databases">
        <authorList>
            <person name="Aksoy S."/>
            <person name="Warren W."/>
            <person name="Wilson R.K."/>
        </authorList>
    </citation>
    <scope>NUCLEOTIDE SEQUENCE [LARGE SCALE GENOMIC DNA]</scope>
    <source>
        <strain evidence="3">IAEA</strain>
    </source>
</reference>
<proteinExistence type="predicted"/>
<dbReference type="VEuPathDB" id="VectorBase:GPAI027099"/>
<evidence type="ECO:0000256" key="1">
    <source>
        <dbReference type="SAM" id="MobiDB-lite"/>
    </source>
</evidence>
<evidence type="ECO:0000313" key="2">
    <source>
        <dbReference type="EnsemblMetazoa" id="GPAI027099-PA"/>
    </source>
</evidence>
<feature type="region of interest" description="Disordered" evidence="1">
    <location>
        <begin position="57"/>
        <end position="94"/>
    </location>
</feature>
<feature type="compositionally biased region" description="Basic residues" evidence="1">
    <location>
        <begin position="126"/>
        <end position="136"/>
    </location>
</feature>
<dbReference type="EnsemblMetazoa" id="GPAI027099-RA">
    <property type="protein sequence ID" value="GPAI027099-PA"/>
    <property type="gene ID" value="GPAI027099"/>
</dbReference>
<evidence type="ECO:0000313" key="3">
    <source>
        <dbReference type="Proteomes" id="UP000092445"/>
    </source>
</evidence>
<feature type="compositionally biased region" description="Low complexity" evidence="1">
    <location>
        <begin position="57"/>
        <end position="88"/>
    </location>
</feature>
<sequence>MCKRKEEDGRAMSTTKLQTLANAEENFLASLSIRKSVNNYKNASKLKFEKFTGCVSDVSTSTPGTTTQETISSNKNPNSSKSRNISNPMASELPDSKVYALDKQNIKSVNEFVAQSIPTAIDKKNDKYKKSKKSTLHKHDITNP</sequence>
<accession>A0A1A9ZWB6</accession>
<organism evidence="2 3">
    <name type="scientific">Glossina pallidipes</name>
    <name type="common">Tsetse fly</name>
    <dbReference type="NCBI Taxonomy" id="7398"/>
    <lineage>
        <taxon>Eukaryota</taxon>
        <taxon>Metazoa</taxon>
        <taxon>Ecdysozoa</taxon>
        <taxon>Arthropoda</taxon>
        <taxon>Hexapoda</taxon>
        <taxon>Insecta</taxon>
        <taxon>Pterygota</taxon>
        <taxon>Neoptera</taxon>
        <taxon>Endopterygota</taxon>
        <taxon>Diptera</taxon>
        <taxon>Brachycera</taxon>
        <taxon>Muscomorpha</taxon>
        <taxon>Hippoboscoidea</taxon>
        <taxon>Glossinidae</taxon>
        <taxon>Glossina</taxon>
    </lineage>
</organism>
<dbReference type="Proteomes" id="UP000092445">
    <property type="component" value="Unassembled WGS sequence"/>
</dbReference>
<feature type="region of interest" description="Disordered" evidence="1">
    <location>
        <begin position="120"/>
        <end position="144"/>
    </location>
</feature>
<dbReference type="STRING" id="7398.A0A1A9ZWB6"/>
<protein>
    <submittedName>
        <fullName evidence="2">Uncharacterized protein</fullName>
    </submittedName>
</protein>
<dbReference type="AlphaFoldDB" id="A0A1A9ZWB6"/>
<name>A0A1A9ZWB6_GLOPL</name>